<feature type="domain" description="Lyase N-terminal" evidence="5">
    <location>
        <begin position="93"/>
        <end position="250"/>
    </location>
</feature>
<evidence type="ECO:0000313" key="7">
    <source>
        <dbReference type="EMBL" id="MFD1780638.1"/>
    </source>
</evidence>
<sequence>MKKLKNEYQGQFQREIDKLTAPILTKRGYGKKVIALSLTATLAMPLVVLGPQPQVSKVHAEVIQEESNQEVLVKRAYQMEQDAKALGIPLFLFEDGIPKTFTSKEGTLEITDEHSKDGRQALKWNFHNGSKLTVKEKINFKPFVENNQDQSIDTFVVWVYNEKPVDDVATFQFGRGNKVDSWFEMDLNFTGWRTAWVSFERDMEGTPHPQMNRMTIVAPESKSGTLYFDSMMLSTPLDPRHHTPDRQVPFVNPAVMEAANSHWLGLLHYSRLTPPEPQSEISDSAIAGIRAIEEKFTELVFKKQKVTESLLNDIRNEYASFGINRTDEGSIRGGSLFMPHFDQIPAPLKEDFKNLSNTVDLRKYTDFMQVVANTYLSTEDENEKNELKTMYIDLADHLADQGWIDGSSQGTMHHLGYNIRGFYTSAFLMRDVLHEADRLERTQKTIFWLSGAGKIYTPKEDVVGNIDILNTTLNGMLASILVQEDSVEKIRDMDSFSAWLSQGLRPAKGLDAAFKKDGSAYHHANHYPAYANDAFKGVTPIMYVLSNSPFRVAEDAHETLKKALLSMRLYSNKTQWLISVAGRHPTGTQGLVLPPYRYMALAGTPDGKEEIDREVAAAYLRLADKEDATVREFKKLGVAAEEDPNGYWSMNYANLGIHRRDNWLVGVKGYSRYLWGNETYQNANLYGRYMSYGQMQIMGSYNHKDSGYVQEGWDWNRWPGTTTIHLPLDKLRSDVRNVDEFSGFEEMLLSDETYSGSLGLQGQNGMFAMKLHEHPKYDETHRARKSYFFFDNRIVALGSDIENENSEYPTETTLFQNHMKADNEPVWMSSTGEITNFPYRDNLTLSDNAWLIDNKDNGFYVPAGQTLAVSRSEQQSKDQKDGSETSGTFSTAWIDHGHAPKDGKYQYAVLVKTKAEEMKAFAEAMENADLAPYHVLQQDRNAHIVHDQATGITGYALFEVNNAIKHGIVKAADTPSMVMTKMEGEKLFLSAVDPDLRLYEGIEEDQYDENGVQKEVSIYSRTWRHSESKMKQMKITIEGEWELGTTDDRIRILSASNGQTVIEFDSKDAEPMEIQLLPKG</sequence>
<dbReference type="SUPFAM" id="SSF49863">
    <property type="entry name" value="Hyaluronate lyase-like, C-terminal domain"/>
    <property type="match status" value="1"/>
</dbReference>
<feature type="domain" description="Polysaccharide lyase family 8 central" evidence="4">
    <location>
        <begin position="647"/>
        <end position="912"/>
    </location>
</feature>
<dbReference type="Pfam" id="PF09092">
    <property type="entry name" value="Lyase_N"/>
    <property type="match status" value="1"/>
</dbReference>
<accession>A0ABW4MST5</accession>
<dbReference type="Gene3D" id="2.60.120.430">
    <property type="entry name" value="Galactose-binding lectin"/>
    <property type="match status" value="1"/>
</dbReference>
<dbReference type="SUPFAM" id="SSF48230">
    <property type="entry name" value="Chondroitin AC/alginate lyase"/>
    <property type="match status" value="1"/>
</dbReference>
<dbReference type="GO" id="GO:0016829">
    <property type="term" value="F:lyase activity"/>
    <property type="evidence" value="ECO:0007669"/>
    <property type="project" value="UniProtKB-KW"/>
</dbReference>
<dbReference type="InterPro" id="IPR024200">
    <property type="entry name" value="Chondroitinase_ABC_I"/>
</dbReference>
<keyword evidence="8" id="KW-1185">Reference proteome</keyword>
<evidence type="ECO:0000313" key="8">
    <source>
        <dbReference type="Proteomes" id="UP001597227"/>
    </source>
</evidence>
<evidence type="ECO:0000259" key="4">
    <source>
        <dbReference type="Pfam" id="PF02278"/>
    </source>
</evidence>
<protein>
    <submittedName>
        <fullName evidence="7">Chondroitinase family polysaccharide lyase</fullName>
    </submittedName>
</protein>
<reference evidence="8" key="1">
    <citation type="journal article" date="2019" name="Int. J. Syst. Evol. Microbiol.">
        <title>The Global Catalogue of Microorganisms (GCM) 10K type strain sequencing project: providing services to taxonomists for standard genome sequencing and annotation.</title>
        <authorList>
            <consortium name="The Broad Institute Genomics Platform"/>
            <consortium name="The Broad Institute Genome Sequencing Center for Infectious Disease"/>
            <person name="Wu L."/>
            <person name="Ma J."/>
        </authorList>
    </citation>
    <scope>NUCLEOTIDE SEQUENCE [LARGE SCALE GENOMIC DNA]</scope>
    <source>
        <strain evidence="8">CCUG 15531</strain>
    </source>
</reference>
<comment type="caution">
    <text evidence="7">The sequence shown here is derived from an EMBL/GenBank/DDBJ whole genome shotgun (WGS) entry which is preliminary data.</text>
</comment>
<dbReference type="InterPro" id="IPR015176">
    <property type="entry name" value="Lyase_N"/>
</dbReference>
<dbReference type="Gene3D" id="2.60.220.10">
    <property type="entry name" value="Polysaccharide lyase family 8-like, C-terminal"/>
    <property type="match status" value="1"/>
</dbReference>
<dbReference type="Pfam" id="PF09093">
    <property type="entry name" value="Lyase_catalyt"/>
    <property type="match status" value="1"/>
</dbReference>
<evidence type="ECO:0000259" key="6">
    <source>
        <dbReference type="Pfam" id="PF09093"/>
    </source>
</evidence>
<dbReference type="InterPro" id="IPR003159">
    <property type="entry name" value="Lyase_8_central_dom"/>
</dbReference>
<feature type="domain" description="Lyase catalytic" evidence="6">
    <location>
        <begin position="281"/>
        <end position="626"/>
    </location>
</feature>
<dbReference type="Pfam" id="PF02278">
    <property type="entry name" value="Lyase_8"/>
    <property type="match status" value="1"/>
</dbReference>
<name>A0ABW4MST5_9BACI</name>
<organism evidence="7 8">
    <name type="scientific">Fredinandcohnia salidurans</name>
    <dbReference type="NCBI Taxonomy" id="2595041"/>
    <lineage>
        <taxon>Bacteria</taxon>
        <taxon>Bacillati</taxon>
        <taxon>Bacillota</taxon>
        <taxon>Bacilli</taxon>
        <taxon>Bacillales</taxon>
        <taxon>Bacillaceae</taxon>
        <taxon>Fredinandcohnia</taxon>
    </lineage>
</organism>
<evidence type="ECO:0000256" key="3">
    <source>
        <dbReference type="SAM" id="MobiDB-lite"/>
    </source>
</evidence>
<gene>
    <name evidence="7" type="ORF">ACFSFW_18385</name>
</gene>
<dbReference type="EMBL" id="JBHUEK010000026">
    <property type="protein sequence ID" value="MFD1780638.1"/>
    <property type="molecule type" value="Genomic_DNA"/>
</dbReference>
<proteinExistence type="inferred from homology"/>
<dbReference type="PANTHER" id="PTHR37322">
    <property type="match status" value="1"/>
</dbReference>
<dbReference type="RefSeq" id="WP_388040396.1">
    <property type="nucleotide sequence ID" value="NZ_JBHUEK010000026.1"/>
</dbReference>
<dbReference type="SUPFAM" id="SSF49785">
    <property type="entry name" value="Galactose-binding domain-like"/>
    <property type="match status" value="1"/>
</dbReference>
<dbReference type="PIRSF" id="PIRSF034515">
    <property type="entry name" value="Chondroitinase"/>
    <property type="match status" value="1"/>
</dbReference>
<dbReference type="Proteomes" id="UP001597227">
    <property type="component" value="Unassembled WGS sequence"/>
</dbReference>
<dbReference type="InterPro" id="IPR008929">
    <property type="entry name" value="Chondroitin_lyas"/>
</dbReference>
<dbReference type="InterPro" id="IPR011071">
    <property type="entry name" value="Lyase_8-like_C"/>
</dbReference>
<dbReference type="InterPro" id="IPR015177">
    <property type="entry name" value="Lyase_catalyt"/>
</dbReference>
<dbReference type="SUPFAM" id="SSF74650">
    <property type="entry name" value="Galactose mutarotase-like"/>
    <property type="match status" value="1"/>
</dbReference>
<evidence type="ECO:0000256" key="1">
    <source>
        <dbReference type="ARBA" id="ARBA00006699"/>
    </source>
</evidence>
<dbReference type="InterPro" id="IPR011013">
    <property type="entry name" value="Gal_mutarotase_sf_dom"/>
</dbReference>
<dbReference type="InterPro" id="IPR008979">
    <property type="entry name" value="Galactose-bd-like_sf"/>
</dbReference>
<keyword evidence="2 7" id="KW-0456">Lyase</keyword>
<dbReference type="InterPro" id="IPR014718">
    <property type="entry name" value="GH-type_carb-bd"/>
</dbReference>
<comment type="similarity">
    <text evidence="1">Belongs to the polysaccharide lyase 8 family.</text>
</comment>
<dbReference type="InterPro" id="IPR039174">
    <property type="entry name" value="Chondroitin_ABC_lyase"/>
</dbReference>
<evidence type="ECO:0000259" key="5">
    <source>
        <dbReference type="Pfam" id="PF09092"/>
    </source>
</evidence>
<feature type="region of interest" description="Disordered" evidence="3">
    <location>
        <begin position="869"/>
        <end position="895"/>
    </location>
</feature>
<dbReference type="PANTHER" id="PTHR37322:SF3">
    <property type="entry name" value="CHONDROITIN SULFATE ABC EXOLYASE"/>
    <property type="match status" value="1"/>
</dbReference>
<dbReference type="Gene3D" id="1.50.10.100">
    <property type="entry name" value="Chondroitin AC/alginate lyase"/>
    <property type="match status" value="1"/>
</dbReference>
<evidence type="ECO:0000256" key="2">
    <source>
        <dbReference type="ARBA" id="ARBA00023239"/>
    </source>
</evidence>
<dbReference type="Gene3D" id="2.70.98.10">
    <property type="match status" value="1"/>
</dbReference>
<feature type="compositionally biased region" description="Basic and acidic residues" evidence="3">
    <location>
        <begin position="874"/>
        <end position="883"/>
    </location>
</feature>